<dbReference type="SMR" id="A0A0E2Z3A5"/>
<keyword evidence="3 6" id="KW-0694">RNA-binding</keyword>
<keyword evidence="2 6" id="KW-0699">rRNA-binding</keyword>
<evidence type="ECO:0000313" key="9">
    <source>
        <dbReference type="Proteomes" id="UP000028839"/>
    </source>
</evidence>
<evidence type="ECO:0000256" key="1">
    <source>
        <dbReference type="ARBA" id="ARBA00008563"/>
    </source>
</evidence>
<dbReference type="Pfam" id="PF00829">
    <property type="entry name" value="Ribosomal_L21p"/>
    <property type="match status" value="1"/>
</dbReference>
<dbReference type="HOGENOM" id="CLU_061463_3_2_6"/>
<dbReference type="InterPro" id="IPR036164">
    <property type="entry name" value="bL21-like_sf"/>
</dbReference>
<dbReference type="NCBIfam" id="TIGR00061">
    <property type="entry name" value="L21"/>
    <property type="match status" value="1"/>
</dbReference>
<accession>A0A0E2Z3A5</accession>
<dbReference type="AlphaFoldDB" id="A0A0E2Z3A5"/>
<evidence type="ECO:0000256" key="3">
    <source>
        <dbReference type="ARBA" id="ARBA00022884"/>
    </source>
</evidence>
<evidence type="ECO:0000313" key="8">
    <source>
        <dbReference type="EMBL" id="KFI18040.1"/>
    </source>
</evidence>
<dbReference type="HAMAP" id="MF_01363">
    <property type="entry name" value="Ribosomal_bL21"/>
    <property type="match status" value="1"/>
</dbReference>
<evidence type="ECO:0000256" key="2">
    <source>
        <dbReference type="ARBA" id="ARBA00022730"/>
    </source>
</evidence>
<dbReference type="OrthoDB" id="9813334at2"/>
<dbReference type="Proteomes" id="UP000028839">
    <property type="component" value="Unassembled WGS sequence"/>
</dbReference>
<evidence type="ECO:0000256" key="7">
    <source>
        <dbReference type="RuleBase" id="RU000562"/>
    </source>
</evidence>
<comment type="subunit">
    <text evidence="6">Part of the 50S ribosomal subunit. Contacts protein L20.</text>
</comment>
<dbReference type="GO" id="GO:0019843">
    <property type="term" value="F:rRNA binding"/>
    <property type="evidence" value="ECO:0007669"/>
    <property type="project" value="UniProtKB-UniRule"/>
</dbReference>
<dbReference type="GO" id="GO:0005737">
    <property type="term" value="C:cytoplasm"/>
    <property type="evidence" value="ECO:0007669"/>
    <property type="project" value="UniProtKB-ARBA"/>
</dbReference>
<organism evidence="8 9">
    <name type="scientific">Nitrosococcus oceani C-27</name>
    <dbReference type="NCBI Taxonomy" id="314279"/>
    <lineage>
        <taxon>Bacteria</taxon>
        <taxon>Pseudomonadati</taxon>
        <taxon>Pseudomonadota</taxon>
        <taxon>Gammaproteobacteria</taxon>
        <taxon>Chromatiales</taxon>
        <taxon>Chromatiaceae</taxon>
        <taxon>Nitrosococcus</taxon>
    </lineage>
</organism>
<dbReference type="EMBL" id="JPGN01000088">
    <property type="protein sequence ID" value="KFI18040.1"/>
    <property type="molecule type" value="Genomic_DNA"/>
</dbReference>
<evidence type="ECO:0000256" key="6">
    <source>
        <dbReference type="HAMAP-Rule" id="MF_01363"/>
    </source>
</evidence>
<dbReference type="InterPro" id="IPR028909">
    <property type="entry name" value="bL21-like"/>
</dbReference>
<dbReference type="GO" id="GO:0006412">
    <property type="term" value="P:translation"/>
    <property type="evidence" value="ECO:0007669"/>
    <property type="project" value="UniProtKB-UniRule"/>
</dbReference>
<dbReference type="InterPro" id="IPR018258">
    <property type="entry name" value="Ribosomal_bL21_CS"/>
</dbReference>
<gene>
    <name evidence="6 8" type="primary">rplU</name>
    <name evidence="8" type="ORF">IB75_16110</name>
</gene>
<comment type="function">
    <text evidence="6 7">This protein binds to 23S rRNA in the presence of protein L20.</text>
</comment>
<dbReference type="PANTHER" id="PTHR21349:SF0">
    <property type="entry name" value="LARGE RIBOSOMAL SUBUNIT PROTEIN BL21M"/>
    <property type="match status" value="1"/>
</dbReference>
<dbReference type="SUPFAM" id="SSF141091">
    <property type="entry name" value="L21p-like"/>
    <property type="match status" value="1"/>
</dbReference>
<reference evidence="8 9" key="1">
    <citation type="submission" date="2014-07" db="EMBL/GenBank/DDBJ databases">
        <title>Comparative analysis of Nitrosococcus oceani genome inventories of strains from Pacific and Atlantic gyres.</title>
        <authorList>
            <person name="Lim C.K."/>
            <person name="Wang L."/>
            <person name="Sayavedra-Soto L.A."/>
            <person name="Klotz M.G."/>
        </authorList>
    </citation>
    <scope>NUCLEOTIDE SEQUENCE [LARGE SCALE GENOMIC DNA]</scope>
    <source>
        <strain evidence="8 9">C-27</strain>
    </source>
</reference>
<name>A0A0E2Z3A5_9GAMM</name>
<dbReference type="InterPro" id="IPR001787">
    <property type="entry name" value="Ribosomal_bL21"/>
</dbReference>
<keyword evidence="4 6" id="KW-0689">Ribosomal protein</keyword>
<dbReference type="GO" id="GO:0005840">
    <property type="term" value="C:ribosome"/>
    <property type="evidence" value="ECO:0007669"/>
    <property type="project" value="UniProtKB-KW"/>
</dbReference>
<evidence type="ECO:0000256" key="4">
    <source>
        <dbReference type="ARBA" id="ARBA00022980"/>
    </source>
</evidence>
<dbReference type="GO" id="GO:1990904">
    <property type="term" value="C:ribonucleoprotein complex"/>
    <property type="evidence" value="ECO:0007669"/>
    <property type="project" value="UniProtKB-KW"/>
</dbReference>
<comment type="caution">
    <text evidence="8">The sequence shown here is derived from an EMBL/GenBank/DDBJ whole genome shotgun (WGS) entry which is preliminary data.</text>
</comment>
<dbReference type="PANTHER" id="PTHR21349">
    <property type="entry name" value="50S RIBOSOMAL PROTEIN L21"/>
    <property type="match status" value="1"/>
</dbReference>
<comment type="similarity">
    <text evidence="1 6 7">Belongs to the bacterial ribosomal protein bL21 family.</text>
</comment>
<evidence type="ECO:0000256" key="5">
    <source>
        <dbReference type="ARBA" id="ARBA00023274"/>
    </source>
</evidence>
<dbReference type="GO" id="GO:0003735">
    <property type="term" value="F:structural constituent of ribosome"/>
    <property type="evidence" value="ECO:0007669"/>
    <property type="project" value="InterPro"/>
</dbReference>
<keyword evidence="5 6" id="KW-0687">Ribonucleoprotein</keyword>
<dbReference type="PROSITE" id="PS01169">
    <property type="entry name" value="RIBOSOMAL_L21"/>
    <property type="match status" value="1"/>
</dbReference>
<proteinExistence type="inferred from homology"/>
<protein>
    <recommendedName>
        <fullName evidence="6">Large ribosomal subunit protein bL21</fullName>
    </recommendedName>
</protein>
<sequence length="104" mass="11797">MYAVIKTGGKQYRVQEGDTLRVEKINADEGATITLDEVLLVANEDNIQVGAPYIEGGKVSATVKTHGRGEKIRIIKLRRRKHHRKRMGHRQYFTELHIDNISTG</sequence>